<name>A0ABS6SIS9_9SPHN</name>
<comment type="similarity">
    <text evidence="1">Belongs to the LysR transcriptional regulatory family.</text>
</comment>
<organism evidence="6 7">
    <name type="scientific">Erythrobacter ani</name>
    <dbReference type="NCBI Taxonomy" id="2827235"/>
    <lineage>
        <taxon>Bacteria</taxon>
        <taxon>Pseudomonadati</taxon>
        <taxon>Pseudomonadota</taxon>
        <taxon>Alphaproteobacteria</taxon>
        <taxon>Sphingomonadales</taxon>
        <taxon>Erythrobacteraceae</taxon>
        <taxon>Erythrobacter/Porphyrobacter group</taxon>
        <taxon>Erythrobacter</taxon>
    </lineage>
</organism>
<keyword evidence="4" id="KW-0804">Transcription</keyword>
<keyword evidence="3" id="KW-0238">DNA-binding</keyword>
<evidence type="ECO:0000259" key="5">
    <source>
        <dbReference type="PROSITE" id="PS50931"/>
    </source>
</evidence>
<evidence type="ECO:0000256" key="1">
    <source>
        <dbReference type="ARBA" id="ARBA00009437"/>
    </source>
</evidence>
<dbReference type="PANTHER" id="PTHR30537">
    <property type="entry name" value="HTH-TYPE TRANSCRIPTIONAL REGULATOR"/>
    <property type="match status" value="1"/>
</dbReference>
<keyword evidence="7" id="KW-1185">Reference proteome</keyword>
<keyword evidence="2" id="KW-0805">Transcription regulation</keyword>
<protein>
    <submittedName>
        <fullName evidence="6">LysR family transcriptional regulator</fullName>
    </submittedName>
</protein>
<reference evidence="6 7" key="1">
    <citation type="submission" date="2021-04" db="EMBL/GenBank/DDBJ databases">
        <authorList>
            <person name="Pira H."/>
            <person name="Risdian C."/>
            <person name="Wink J."/>
        </authorList>
    </citation>
    <scope>NUCLEOTIDE SEQUENCE [LARGE SCALE GENOMIC DNA]</scope>
    <source>
        <strain evidence="6 7">WH131</strain>
    </source>
</reference>
<evidence type="ECO:0000256" key="4">
    <source>
        <dbReference type="ARBA" id="ARBA00023163"/>
    </source>
</evidence>
<dbReference type="InterPro" id="IPR005119">
    <property type="entry name" value="LysR_subst-bd"/>
</dbReference>
<evidence type="ECO:0000256" key="3">
    <source>
        <dbReference type="ARBA" id="ARBA00023125"/>
    </source>
</evidence>
<dbReference type="InterPro" id="IPR058163">
    <property type="entry name" value="LysR-type_TF_proteobact-type"/>
</dbReference>
<dbReference type="PROSITE" id="PS50931">
    <property type="entry name" value="HTH_LYSR"/>
    <property type="match status" value="1"/>
</dbReference>
<dbReference type="Proteomes" id="UP000699975">
    <property type="component" value="Unassembled WGS sequence"/>
</dbReference>
<accession>A0ABS6SIS9</accession>
<feature type="domain" description="HTH lysR-type" evidence="5">
    <location>
        <begin position="11"/>
        <end position="62"/>
    </location>
</feature>
<dbReference type="Pfam" id="PF03466">
    <property type="entry name" value="LysR_substrate"/>
    <property type="match status" value="1"/>
</dbReference>
<proteinExistence type="inferred from homology"/>
<dbReference type="InterPro" id="IPR000847">
    <property type="entry name" value="LysR_HTH_N"/>
</dbReference>
<dbReference type="EMBL" id="JAGSPB010000001">
    <property type="protein sequence ID" value="MBV7264919.1"/>
    <property type="molecule type" value="Genomic_DNA"/>
</dbReference>
<evidence type="ECO:0000313" key="6">
    <source>
        <dbReference type="EMBL" id="MBV7264919.1"/>
    </source>
</evidence>
<evidence type="ECO:0000313" key="7">
    <source>
        <dbReference type="Proteomes" id="UP000699975"/>
    </source>
</evidence>
<dbReference type="CDD" id="cd08422">
    <property type="entry name" value="PBP2_CrgA_like"/>
    <property type="match status" value="1"/>
</dbReference>
<evidence type="ECO:0000256" key="2">
    <source>
        <dbReference type="ARBA" id="ARBA00023015"/>
    </source>
</evidence>
<dbReference type="Pfam" id="PF00126">
    <property type="entry name" value="HTH_1"/>
    <property type="match status" value="1"/>
</dbReference>
<comment type="caution">
    <text evidence="6">The sequence shown here is derived from an EMBL/GenBank/DDBJ whole genome shotgun (WGS) entry which is preliminary data.</text>
</comment>
<gene>
    <name evidence="6" type="ORF">KCG45_01855</name>
</gene>
<dbReference type="PANTHER" id="PTHR30537:SF5">
    <property type="entry name" value="HTH-TYPE TRANSCRIPTIONAL ACTIVATOR TTDR-RELATED"/>
    <property type="match status" value="1"/>
</dbReference>
<sequence>MQNMHEDGFDHIFIRVVEAGSLRAVAIELGIDPSSVSRKVTALEDRLQAKLLRRSTKRSIPTEAGRRYYEGVRRLVDERMALEADVAGLLDDPRGKLRIGAPVDFGARFVAPVIAKLLHDAPDLDIELVLGSRFDNLTEAGLDIVVRIGRLSDSSLIARKVAEVPRVIVASAEYADMHGLPEHPSELGDHPFVFYRGGQRRLPLTLSHGKKRQSAEVTGRVAANSVTAIKQLVLGSAGLHQGPLWAFEKEVSSGRMRVVLPDWAADAFPLYLVRPQTPYLPAKVREFSDRFARAAAAEPSLE</sequence>